<dbReference type="RefSeq" id="WP_063498176.1">
    <property type="nucleotide sequence ID" value="NZ_CP014579.1"/>
</dbReference>
<dbReference type="PROSITE" id="PS51257">
    <property type="entry name" value="PROKAR_LIPOPROTEIN"/>
    <property type="match status" value="1"/>
</dbReference>
<dbReference type="Proteomes" id="UP000076852">
    <property type="component" value="Chromosome 2"/>
</dbReference>
<keyword evidence="1" id="KW-0732">Signal</keyword>
<gene>
    <name evidence="2" type="ORF">AYM40_20680</name>
</gene>
<evidence type="ECO:0000313" key="2">
    <source>
        <dbReference type="EMBL" id="ANB74872.1"/>
    </source>
</evidence>
<protein>
    <recommendedName>
        <fullName evidence="4">DUF3304 domain-containing protein</fullName>
    </recommendedName>
</protein>
<proteinExistence type="predicted"/>
<sequence>MKTDKHALCLILLSLTLIGGCDAFSSEPTYGGLSVEGFNYTPYNLDRFVITDKYGNRAGGGGDLMPGSGEGRLSCCYKLKGTDFTVDWYVYDADLAIKAIHAQQPIQDIHKITRVHLPPTKVAGGAGERILGLHFYPDDHIEFEFRRDLSGTRIEYDEIWGWLDRTYGKQINPKGLDDAVVFRQTARIAAGGWMKYRLTDKRDLRWYVYYAMVVNSRFDEHPAVQKILAETKDKPGAFGAAMEKLPAAIVTELKSDKFEHVPTGAKHG</sequence>
<feature type="signal peptide" evidence="1">
    <location>
        <begin position="1"/>
        <end position="23"/>
    </location>
</feature>
<evidence type="ECO:0000313" key="3">
    <source>
        <dbReference type="Proteomes" id="UP000076852"/>
    </source>
</evidence>
<dbReference type="OrthoDB" id="8971532at2"/>
<evidence type="ECO:0008006" key="4">
    <source>
        <dbReference type="Google" id="ProtNLM"/>
    </source>
</evidence>
<feature type="chain" id="PRO_5007813812" description="DUF3304 domain-containing protein" evidence="1">
    <location>
        <begin position="24"/>
        <end position="268"/>
    </location>
</feature>
<accession>A0A160FQA4</accession>
<dbReference type="EMBL" id="CP014579">
    <property type="protein sequence ID" value="ANB74872.1"/>
    <property type="molecule type" value="Genomic_DNA"/>
</dbReference>
<organism evidence="2 3">
    <name type="scientific">Paraburkholderia phytofirmans OLGA172</name>
    <dbReference type="NCBI Taxonomy" id="1417228"/>
    <lineage>
        <taxon>Bacteria</taxon>
        <taxon>Pseudomonadati</taxon>
        <taxon>Pseudomonadota</taxon>
        <taxon>Betaproteobacteria</taxon>
        <taxon>Burkholderiales</taxon>
        <taxon>Burkholderiaceae</taxon>
        <taxon>Paraburkholderia</taxon>
    </lineage>
</organism>
<dbReference type="KEGG" id="buz:AYM40_20680"/>
<dbReference type="STRING" id="1804984.AYM40_20680"/>
<dbReference type="AlphaFoldDB" id="A0A160FQA4"/>
<reference evidence="2 3" key="1">
    <citation type="journal article" date="2016" name="Gene">
        <title>PacBio SMRT assembly of a complex multi-replicon genome reveals chlorocatechol degradative operon in a region of genome plasticity.</title>
        <authorList>
            <person name="Ricker N."/>
            <person name="Shen S.Y."/>
            <person name="Goordial J."/>
            <person name="Jin S."/>
            <person name="Fulthorpe R.R."/>
        </authorList>
    </citation>
    <scope>NUCLEOTIDE SEQUENCE [LARGE SCALE GENOMIC DNA]</scope>
    <source>
        <strain evidence="2 3">OLGA172</strain>
    </source>
</reference>
<evidence type="ECO:0000256" key="1">
    <source>
        <dbReference type="SAM" id="SignalP"/>
    </source>
</evidence>
<keyword evidence="3" id="KW-1185">Reference proteome</keyword>
<name>A0A160FQA4_9BURK</name>